<feature type="compositionally biased region" description="Low complexity" evidence="2">
    <location>
        <begin position="1039"/>
        <end position="1052"/>
    </location>
</feature>
<sequence>MASRHKLASAPHYKTNKKTHRFKRGPTGNNPNPKVTLHDDESGLEKKLKIKLEAKVIMDRINKITDDFGTMVSTAVPPPLESTAPSASASASSSSKPSSPSSPSKPPLRRRTSAKGGGVQPTEIVKNVLTSEMQFKQFQQSKGQMTMLMVDHEKLGLEQTTVLQTIKDWFFFVRSGAADVDEDDDDLTDFTSLLEVMKETRNAVRNVENVTENTSDKLSSLFGDIKKVYNQSVDLRKDVGKTEADAAKHFEEELKKSEDLVEKLQLDWKEERATLKSKLQHTEEKISKNIKNVTGEKTHLEILVSELTKKTIELEAMNIKLETKNRIAEQIIREPMFRSSLSGGGGGDNEEKKKLEAQIELLELKIRELMTQLTKKSERLAFLEEKHADAEQDTMMRIQAATKKAQKETRAEFEEQTRKFQEMTALVEELAKGREDADAEFRLRMESLAAEHEQTMEALEAKQKEELTHYRSELTAKQIELDEMQENVDKVEEKMEKKKEDEKKGRQARASDIKQSEAKLAEANLKNEEMEAELEELKRQLKEQKEETKSLKKRALSSDSSDDPNSPKARSRNRVDSSLAEVEGEVKEELERLRSELKEAHRKVSAIEAVGRNGNGNESVVPPGSILPEAEAMEIKKEANQHKAAAAEAHAKLDDMMETSFKLESDVAKLEQHLEKANASVKTSEDKMLYLLSLCAPAQVFEERDAVEKRDTLVNIALTAKDESSWKPAEKELYEFTGFGDIEKYKSKLKDSQEETRESENLRQELTVDNADLKRKIAELDNLLKKSKELNETYVEKLGNKMSAEMLEQTKALNDNMKDQMLKDAETNKNRNRMRRNNTLREVKNAAKGMNAFKAPGGEGSADGDDDTPASPKPKASKKDRWALLKSISAVSSGSSKNNVKKEEEEKKEEAVHVVKKEKEEGKKPTYSEIDAAEDARAKADKLAAEKLAAEKRKAEMDKLAAENLALAAETPTSLVPKVEELESQEEESVPVVVSAEVAEQIVRAPPSPSKMPPPVTTIAPTPTPTPDPDPIADEEKPPAATEETPPAAAKKSMGFGGGLSLAARMNARRRGKSGEEESEEKKGDGGDEEKSEEKKPLERQESHNFQDRLLYFGVKKQKVAMHSAMGAIKANNMAKRLLKKSRAKKEESKQALVEQEQKAEEMEKQLALEKEEAKAKQESLTLEKEEKAKVEQELQAKLADESASKEERAKVEEQIKVAREEQENLQKDLEKQASDMRLKEDEIEAEKKEVKLLQRALEEDEEKIQVLEESNLEKETVIQDLQTEIKQDEVMLKEVEEELQTHIRHESELQEQLENALASGDKPDDSAVAALQEELERTREEKARAEAGREEYEMHVAERAREAEEIEVNLKKKVAALESMLVVERERADVANRNHRNDIDRQRSTVTVLQTQLRKLSVDMDLDETKVSDENATALQKLTQEHERALNEMAQTMAEKSKLLELKAADYEEAQSMIHDLRLKVVEGEGEIDVAKREIQRKAKSLQKSQQESKKLQEKRETDKNKMQEKMQTMKKSLTASGMEKLAETKQGMDAIAEVMKESERLLADKKAELEMVQKSSNELEELVGHYEEAIEKLTNHVKDKDVEFEAALEEGVKLLALEKERADEIFSQLTLLKEGKIDKEEAEKAVQIHRRTIMQMEKKVHKDLQESASKKQQQLDAFEDDMEETITGLEENRREIVEQKEEAGKFGASVAIEEKLVKDLHVDAEIAAKKAGVRAPETPPQPRKKSPKGKKALVAVESEASEEEEEEEEEFTVDDLDLDYDEENLRSVAECTARVEMKVDKLDNYVDARRERRDDPQLKETRSTLSSIKEDMVMELVQFGVDGCAALRAEIEKQWLKLKMLHQWKSGMMGGGGKADEKDETSFRVQYEMPAQLAVLKLAIKEGGGWRAALYLSTGDINMNCEVGNWPQSDQIEMYKDIRAHMEDKEAEQLAVIDSVETKLTIEKDTVKTLEREIKAARKAAKNNMLKSRKENQGSANSLVSAEDFNRERALMAEMHQKTTQMALELLKLSLPDAKSRRNTIMKQLTAATEATAKPPILPGLKSPERFSSGRGLGSAAGSPGGGRMKRMSSRNVTNIDASPGGGVRRISSPVSFDVNVDNATQQPENGSGNPNSPSKVKFSPDTNLDEDAQESGGNDDTVKKMIDHVHQEVSKAKKFSRRMSVKNFGPGDLSKLSPNELKQQMESTDSVVETLDRDMYNMDKALHQLKLRKKVEEEERMKEVGLKEKEIEVLVANQIKMGKVVDMMKADYISEDVEDVISALKQRVVLLNDELAASRRKNELIEQFKDEGDDKGGGEGGKLEVLERMMEETKPLVALQDQLISQKMATGERIVKIDADMKTLKAKNGTERQVKELIAVRKKAAKEKGEIEAKLCAVKKEHDGNMDILKDLYERVEAATTRLFDNTSYKNFLGWAKIKQVQHELDSSGSGGPKLKTSTAVLEEFDKNLRRAPPDWDQTAIKQLDHSILKISSSVSDLGGAGGPPLQGKIYSPSNRPGTSPVPFRTPQEDYNTYVDKFSKTSGSRLSAKKDIALKGWGGLEDVQVKSEMSRNSLEATMAKFEKGPDEKSNFFPVLKNQIKRPMTGVDGSQSRLGIARDILAGNR</sequence>
<keyword evidence="4" id="KW-1185">Reference proteome</keyword>
<feature type="compositionally biased region" description="Low complexity" evidence="2">
    <location>
        <begin position="889"/>
        <end position="898"/>
    </location>
</feature>
<evidence type="ECO:0000256" key="2">
    <source>
        <dbReference type="SAM" id="MobiDB-lite"/>
    </source>
</evidence>
<reference evidence="4" key="1">
    <citation type="journal article" date="2023" name="Commun. Biol.">
        <title>Genome analysis of Parmales, the sister group of diatoms, reveals the evolutionary specialization of diatoms from phago-mixotrophs to photoautotrophs.</title>
        <authorList>
            <person name="Ban H."/>
            <person name="Sato S."/>
            <person name="Yoshikawa S."/>
            <person name="Yamada K."/>
            <person name="Nakamura Y."/>
            <person name="Ichinomiya M."/>
            <person name="Sato N."/>
            <person name="Blanc-Mathieu R."/>
            <person name="Endo H."/>
            <person name="Kuwata A."/>
            <person name="Ogata H."/>
        </authorList>
    </citation>
    <scope>NUCLEOTIDE SEQUENCE [LARGE SCALE GENOMIC DNA]</scope>
    <source>
        <strain evidence="4">NIES 3699</strain>
    </source>
</reference>
<evidence type="ECO:0000256" key="1">
    <source>
        <dbReference type="SAM" id="Coils"/>
    </source>
</evidence>
<feature type="compositionally biased region" description="Low complexity" evidence="2">
    <location>
        <begin position="81"/>
        <end position="102"/>
    </location>
</feature>
<feature type="region of interest" description="Disordered" evidence="2">
    <location>
        <begin position="481"/>
        <end position="588"/>
    </location>
</feature>
<name>A0A9W7BMF3_9STRA</name>
<feature type="compositionally biased region" description="Polar residues" evidence="2">
    <location>
        <begin position="2120"/>
        <end position="2137"/>
    </location>
</feature>
<feature type="compositionally biased region" description="Basic and acidic residues" evidence="2">
    <location>
        <begin position="900"/>
        <end position="926"/>
    </location>
</feature>
<feature type="compositionally biased region" description="Basic and acidic residues" evidence="2">
    <location>
        <begin position="1073"/>
        <end position="1086"/>
    </location>
</feature>
<evidence type="ECO:0000313" key="3">
    <source>
        <dbReference type="EMBL" id="GMH93329.1"/>
    </source>
</evidence>
<feature type="compositionally biased region" description="Pro residues" evidence="2">
    <location>
        <begin position="1006"/>
        <end position="1030"/>
    </location>
</feature>
<feature type="compositionally biased region" description="Basic and acidic residues" evidence="2">
    <location>
        <begin position="1145"/>
        <end position="1210"/>
    </location>
</feature>
<feature type="region of interest" description="Disordered" evidence="2">
    <location>
        <begin position="1500"/>
        <end position="1534"/>
    </location>
</feature>
<comment type="caution">
    <text evidence="3">The sequence shown here is derived from an EMBL/GenBank/DDBJ whole genome shotgun (WGS) entry which is preliminary data.</text>
</comment>
<feature type="coiled-coil region" evidence="1">
    <location>
        <begin position="2273"/>
        <end position="2300"/>
    </location>
</feature>
<feature type="compositionally biased region" description="Gly residues" evidence="2">
    <location>
        <begin position="2073"/>
        <end position="2085"/>
    </location>
</feature>
<feature type="compositionally biased region" description="Acidic residues" evidence="2">
    <location>
        <begin position="1761"/>
        <end position="1778"/>
    </location>
</feature>
<dbReference type="Proteomes" id="UP001165160">
    <property type="component" value="Unassembled WGS sequence"/>
</dbReference>
<feature type="region of interest" description="Disordered" evidence="2">
    <location>
        <begin position="1"/>
        <end position="44"/>
    </location>
</feature>
<feature type="region of interest" description="Disordered" evidence="2">
    <location>
        <begin position="1139"/>
        <end position="1210"/>
    </location>
</feature>
<feature type="region of interest" description="Disordered" evidence="2">
    <location>
        <begin position="2498"/>
        <end position="2527"/>
    </location>
</feature>
<feature type="coiled-coil region" evidence="1">
    <location>
        <begin position="1955"/>
        <end position="1989"/>
    </location>
</feature>
<feature type="coiled-coil region" evidence="1">
    <location>
        <begin position="742"/>
        <end position="797"/>
    </location>
</feature>
<feature type="coiled-coil region" evidence="1">
    <location>
        <begin position="1641"/>
        <end position="1701"/>
    </location>
</feature>
<feature type="region of interest" description="Disordered" evidence="2">
    <location>
        <begin position="1733"/>
        <end position="1778"/>
    </location>
</feature>
<keyword evidence="1" id="KW-0175">Coiled coil</keyword>
<feature type="region of interest" description="Disordered" evidence="2">
    <location>
        <begin position="76"/>
        <end position="121"/>
    </location>
</feature>
<evidence type="ECO:0000313" key="4">
    <source>
        <dbReference type="Proteomes" id="UP001165160"/>
    </source>
</evidence>
<gene>
    <name evidence="3" type="ORF">TrVE_jg14316</name>
</gene>
<feature type="region of interest" description="Disordered" evidence="2">
    <location>
        <begin position="851"/>
        <end position="938"/>
    </location>
</feature>
<feature type="compositionally biased region" description="Basic residues" evidence="2">
    <location>
        <begin position="14"/>
        <end position="24"/>
    </location>
</feature>
<feature type="compositionally biased region" description="Basic and acidic residues" evidence="2">
    <location>
        <begin position="1092"/>
        <end position="1107"/>
    </location>
</feature>
<feature type="compositionally biased region" description="Basic residues" evidence="2">
    <location>
        <begin position="1744"/>
        <end position="1753"/>
    </location>
</feature>
<proteinExistence type="predicted"/>
<protein>
    <submittedName>
        <fullName evidence="3">Uncharacterized protein</fullName>
    </submittedName>
</protein>
<feature type="compositionally biased region" description="Basic and acidic residues" evidence="2">
    <location>
        <begin position="1508"/>
        <end position="1526"/>
    </location>
</feature>
<feature type="compositionally biased region" description="Basic and acidic residues" evidence="2">
    <location>
        <begin position="487"/>
        <end position="550"/>
    </location>
</feature>
<feature type="region of interest" description="Disordered" evidence="2">
    <location>
        <begin position="2048"/>
        <end position="2159"/>
    </location>
</feature>
<accession>A0A9W7BMF3</accession>
<organism evidence="3 4">
    <name type="scientific">Triparma verrucosa</name>
    <dbReference type="NCBI Taxonomy" id="1606542"/>
    <lineage>
        <taxon>Eukaryota</taxon>
        <taxon>Sar</taxon>
        <taxon>Stramenopiles</taxon>
        <taxon>Ochrophyta</taxon>
        <taxon>Bolidophyceae</taxon>
        <taxon>Parmales</taxon>
        <taxon>Triparmaceae</taxon>
        <taxon>Triparma</taxon>
    </lineage>
</organism>
<feature type="region of interest" description="Disordered" evidence="2">
    <location>
        <begin position="1004"/>
        <end position="1108"/>
    </location>
</feature>
<dbReference type="EMBL" id="BRXX01000138">
    <property type="protein sequence ID" value="GMH93329.1"/>
    <property type="molecule type" value="Genomic_DNA"/>
</dbReference>
<feature type="coiled-coil region" evidence="1">
    <location>
        <begin position="352"/>
        <end position="393"/>
    </location>
</feature>